<evidence type="ECO:0000313" key="1">
    <source>
        <dbReference type="Ensembl" id="ENSLBEP00000017636.1"/>
    </source>
</evidence>
<reference evidence="1" key="1">
    <citation type="submission" date="2025-08" db="UniProtKB">
        <authorList>
            <consortium name="Ensembl"/>
        </authorList>
    </citation>
    <scope>IDENTIFICATION</scope>
</reference>
<name>A0A3Q3FC64_9LABR</name>
<dbReference type="InterPro" id="IPR028790">
    <property type="entry name" value="MKKS"/>
</dbReference>
<dbReference type="Ensembl" id="ENSLBET00000018624.1">
    <property type="protein sequence ID" value="ENSLBEP00000017636.1"/>
    <property type="gene ID" value="ENSLBEG00000013614.1"/>
</dbReference>
<dbReference type="GO" id="GO:0006457">
    <property type="term" value="P:protein folding"/>
    <property type="evidence" value="ECO:0007669"/>
    <property type="project" value="InterPro"/>
</dbReference>
<proteinExistence type="predicted"/>
<dbReference type="InterPro" id="IPR027413">
    <property type="entry name" value="GROEL-like_equatorial_sf"/>
</dbReference>
<dbReference type="SUPFAM" id="SSF48592">
    <property type="entry name" value="GroEL equatorial domain-like"/>
    <property type="match status" value="1"/>
</dbReference>
<dbReference type="InParanoid" id="A0A3Q3FC64"/>
<dbReference type="PANTHER" id="PTHR46787:SF1">
    <property type="entry name" value="MOLECULAR CHAPERONE MKKS"/>
    <property type="match status" value="1"/>
</dbReference>
<dbReference type="PANTHER" id="PTHR46787">
    <property type="entry name" value="SYNDROMES PUTATIVE CHAPERONIN-RELATED"/>
    <property type="match status" value="1"/>
</dbReference>
<dbReference type="GO" id="GO:0032502">
    <property type="term" value="P:developmental process"/>
    <property type="evidence" value="ECO:0007669"/>
    <property type="project" value="TreeGrafter"/>
</dbReference>
<dbReference type="Proteomes" id="UP000261660">
    <property type="component" value="Unplaced"/>
</dbReference>
<dbReference type="AlphaFoldDB" id="A0A3Q3FC64"/>
<evidence type="ECO:0000313" key="2">
    <source>
        <dbReference type="Proteomes" id="UP000261660"/>
    </source>
</evidence>
<accession>A0A3Q3FC64</accession>
<dbReference type="STRING" id="56723.ENSLBEP00000017636"/>
<organism evidence="1 2">
    <name type="scientific">Labrus bergylta</name>
    <name type="common">ballan wrasse</name>
    <dbReference type="NCBI Taxonomy" id="56723"/>
    <lineage>
        <taxon>Eukaryota</taxon>
        <taxon>Metazoa</taxon>
        <taxon>Chordata</taxon>
        <taxon>Craniata</taxon>
        <taxon>Vertebrata</taxon>
        <taxon>Euteleostomi</taxon>
        <taxon>Actinopterygii</taxon>
        <taxon>Neopterygii</taxon>
        <taxon>Teleostei</taxon>
        <taxon>Neoteleostei</taxon>
        <taxon>Acanthomorphata</taxon>
        <taxon>Eupercaria</taxon>
        <taxon>Labriformes</taxon>
        <taxon>Labridae</taxon>
        <taxon>Labrus</taxon>
    </lineage>
</organism>
<dbReference type="GO" id="GO:0051131">
    <property type="term" value="P:chaperone-mediated protein complex assembly"/>
    <property type="evidence" value="ECO:0007669"/>
    <property type="project" value="TreeGrafter"/>
</dbReference>
<dbReference type="GO" id="GO:0051082">
    <property type="term" value="F:unfolded protein binding"/>
    <property type="evidence" value="ECO:0007669"/>
    <property type="project" value="InterPro"/>
</dbReference>
<dbReference type="GO" id="GO:0005634">
    <property type="term" value="C:nucleus"/>
    <property type="evidence" value="ECO:0007669"/>
    <property type="project" value="TreeGrafter"/>
</dbReference>
<reference evidence="1" key="2">
    <citation type="submission" date="2025-09" db="UniProtKB">
        <authorList>
            <consortium name="Ensembl"/>
        </authorList>
    </citation>
    <scope>IDENTIFICATION</scope>
</reference>
<dbReference type="GO" id="GO:1902636">
    <property type="term" value="C:kinociliary basal body"/>
    <property type="evidence" value="ECO:0007669"/>
    <property type="project" value="TreeGrafter"/>
</dbReference>
<dbReference type="GO" id="GO:0060271">
    <property type="term" value="P:cilium assembly"/>
    <property type="evidence" value="ECO:0007669"/>
    <property type="project" value="InterPro"/>
</dbReference>
<dbReference type="GO" id="GO:0005737">
    <property type="term" value="C:cytoplasm"/>
    <property type="evidence" value="ECO:0007669"/>
    <property type="project" value="TreeGrafter"/>
</dbReference>
<keyword evidence="2" id="KW-1185">Reference proteome</keyword>
<protein>
    <submittedName>
        <fullName evidence="1">Uncharacterized protein</fullName>
    </submittedName>
</protein>
<sequence length="108" mass="11634">MSRFVRKAPSVCTDRPLNNSDVSTKLRSLKQLLTSCLGPTGRLKHVQNNIGGHVVTTSSSSSSILHHVSRFSDCGLFAAVLCLSLIQEAKQSVCEQTGEQTPAESVHL</sequence>